<keyword evidence="2" id="KW-1185">Reference proteome</keyword>
<dbReference type="EMBL" id="JACVVK020000094">
    <property type="protein sequence ID" value="KAK7493271.1"/>
    <property type="molecule type" value="Genomic_DNA"/>
</dbReference>
<gene>
    <name evidence="1" type="ORF">BaRGS_00015397</name>
</gene>
<dbReference type="AlphaFoldDB" id="A0ABD0L1A9"/>
<comment type="caution">
    <text evidence="1">The sequence shown here is derived from an EMBL/GenBank/DDBJ whole genome shotgun (WGS) entry which is preliminary data.</text>
</comment>
<organism evidence="1 2">
    <name type="scientific">Batillaria attramentaria</name>
    <dbReference type="NCBI Taxonomy" id="370345"/>
    <lineage>
        <taxon>Eukaryota</taxon>
        <taxon>Metazoa</taxon>
        <taxon>Spiralia</taxon>
        <taxon>Lophotrochozoa</taxon>
        <taxon>Mollusca</taxon>
        <taxon>Gastropoda</taxon>
        <taxon>Caenogastropoda</taxon>
        <taxon>Sorbeoconcha</taxon>
        <taxon>Cerithioidea</taxon>
        <taxon>Batillariidae</taxon>
        <taxon>Batillaria</taxon>
    </lineage>
</organism>
<evidence type="ECO:0000313" key="2">
    <source>
        <dbReference type="Proteomes" id="UP001519460"/>
    </source>
</evidence>
<sequence length="73" mass="8039">MHAVANTVPALKFPCVGLSTNIVQFRDAYVRFGYDVGKCGTPRSTLGTVTIIPHNTVTGRKEWGRVPKVESHR</sequence>
<name>A0ABD0L1A9_9CAEN</name>
<protein>
    <submittedName>
        <fullName evidence="1">Uncharacterized protein</fullName>
    </submittedName>
</protein>
<dbReference type="Proteomes" id="UP001519460">
    <property type="component" value="Unassembled WGS sequence"/>
</dbReference>
<accession>A0ABD0L1A9</accession>
<evidence type="ECO:0000313" key="1">
    <source>
        <dbReference type="EMBL" id="KAK7493271.1"/>
    </source>
</evidence>
<proteinExistence type="predicted"/>
<reference evidence="1 2" key="1">
    <citation type="journal article" date="2023" name="Sci. Data">
        <title>Genome assembly of the Korean intertidal mud-creeper Batillaria attramentaria.</title>
        <authorList>
            <person name="Patra A.K."/>
            <person name="Ho P.T."/>
            <person name="Jun S."/>
            <person name="Lee S.J."/>
            <person name="Kim Y."/>
            <person name="Won Y.J."/>
        </authorList>
    </citation>
    <scope>NUCLEOTIDE SEQUENCE [LARGE SCALE GENOMIC DNA]</scope>
    <source>
        <strain evidence="1">Wonlab-2016</strain>
    </source>
</reference>